<keyword evidence="1" id="KW-1133">Transmembrane helix</keyword>
<keyword evidence="3" id="KW-1185">Reference proteome</keyword>
<accession>A0ABR8QVR2</accession>
<keyword evidence="1" id="KW-0812">Transmembrane</keyword>
<dbReference type="RefSeq" id="WP_191817289.1">
    <property type="nucleotide sequence ID" value="NZ_JACSQT010000022.1"/>
</dbReference>
<proteinExistence type="predicted"/>
<protein>
    <recommendedName>
        <fullName evidence="4">EamA-like transporter family protein</fullName>
    </recommendedName>
</protein>
<sequence length="62" mass="6579">MLFSAGVLMAGGVTLVLAAIDKTLESYGFGTLAIIIRIAFPIAAFIAGVYFIETNSIIGWLR</sequence>
<organism evidence="2 3">
    <name type="scientific">Cytobacillus stercorigallinarum</name>
    <dbReference type="NCBI Taxonomy" id="2762240"/>
    <lineage>
        <taxon>Bacteria</taxon>
        <taxon>Bacillati</taxon>
        <taxon>Bacillota</taxon>
        <taxon>Bacilli</taxon>
        <taxon>Bacillales</taxon>
        <taxon>Bacillaceae</taxon>
        <taxon>Cytobacillus</taxon>
    </lineage>
</organism>
<dbReference type="Proteomes" id="UP000657931">
    <property type="component" value="Unassembled WGS sequence"/>
</dbReference>
<name>A0ABR8QVR2_9BACI</name>
<evidence type="ECO:0000313" key="2">
    <source>
        <dbReference type="EMBL" id="MBD7939635.1"/>
    </source>
</evidence>
<evidence type="ECO:0000313" key="3">
    <source>
        <dbReference type="Proteomes" id="UP000657931"/>
    </source>
</evidence>
<comment type="caution">
    <text evidence="2">The sequence shown here is derived from an EMBL/GenBank/DDBJ whole genome shotgun (WGS) entry which is preliminary data.</text>
</comment>
<keyword evidence="1" id="KW-0472">Membrane</keyword>
<reference evidence="2 3" key="1">
    <citation type="submission" date="2020-08" db="EMBL/GenBank/DDBJ databases">
        <title>A Genomic Blueprint of the Chicken Gut Microbiome.</title>
        <authorList>
            <person name="Gilroy R."/>
            <person name="Ravi A."/>
            <person name="Getino M."/>
            <person name="Pursley I."/>
            <person name="Horton D.L."/>
            <person name="Alikhan N.-F."/>
            <person name="Baker D."/>
            <person name="Gharbi K."/>
            <person name="Hall N."/>
            <person name="Watson M."/>
            <person name="Adriaenssens E.M."/>
            <person name="Foster-Nyarko E."/>
            <person name="Jarju S."/>
            <person name="Secka A."/>
            <person name="Antonio M."/>
            <person name="Oren A."/>
            <person name="Chaudhuri R."/>
            <person name="La Ragione R.M."/>
            <person name="Hildebrand F."/>
            <person name="Pallen M.J."/>
        </authorList>
    </citation>
    <scope>NUCLEOTIDE SEQUENCE [LARGE SCALE GENOMIC DNA]</scope>
    <source>
        <strain evidence="2 3">Sa5YUA1</strain>
    </source>
</reference>
<evidence type="ECO:0008006" key="4">
    <source>
        <dbReference type="Google" id="ProtNLM"/>
    </source>
</evidence>
<evidence type="ECO:0000256" key="1">
    <source>
        <dbReference type="SAM" id="Phobius"/>
    </source>
</evidence>
<gene>
    <name evidence="2" type="ORF">H9655_21565</name>
</gene>
<feature type="transmembrane region" description="Helical" evidence="1">
    <location>
        <begin position="28"/>
        <end position="52"/>
    </location>
</feature>
<dbReference type="EMBL" id="JACSQT010000022">
    <property type="protein sequence ID" value="MBD7939635.1"/>
    <property type="molecule type" value="Genomic_DNA"/>
</dbReference>